<keyword evidence="2" id="KW-1185">Reference proteome</keyword>
<evidence type="ECO:0000313" key="2">
    <source>
        <dbReference type="Proteomes" id="UP000239156"/>
    </source>
</evidence>
<reference evidence="1" key="1">
    <citation type="submission" date="2017-12" db="EMBL/GenBank/DDBJ databases">
        <title>Gene loss provides genomic basis for host adaptation in cereal stripe rust fungi.</title>
        <authorList>
            <person name="Xia C."/>
        </authorList>
    </citation>
    <scope>NUCLEOTIDE SEQUENCE [LARGE SCALE GENOMIC DNA]</scope>
    <source>
        <strain evidence="1">93-210</strain>
    </source>
</reference>
<gene>
    <name evidence="1" type="ORF">PSTT_10603</name>
</gene>
<protein>
    <recommendedName>
        <fullName evidence="3">HTH CENPB-type domain-containing protein</fullName>
    </recommendedName>
</protein>
<name>A0A2S4V3R2_9BASI</name>
<sequence>MRTSDKRLQIEIHKFSNLFNINLKLSNGWLHKL</sequence>
<evidence type="ECO:0000313" key="1">
    <source>
        <dbReference type="EMBL" id="POW04172.1"/>
    </source>
</evidence>
<dbReference type="Proteomes" id="UP000239156">
    <property type="component" value="Unassembled WGS sequence"/>
</dbReference>
<dbReference type="AlphaFoldDB" id="A0A2S4V3R2"/>
<comment type="caution">
    <text evidence="1">The sequence shown here is derived from an EMBL/GenBank/DDBJ whole genome shotgun (WGS) entry which is preliminary data.</text>
</comment>
<dbReference type="EMBL" id="PKSL01000115">
    <property type="protein sequence ID" value="POW04172.1"/>
    <property type="molecule type" value="Genomic_DNA"/>
</dbReference>
<evidence type="ECO:0008006" key="3">
    <source>
        <dbReference type="Google" id="ProtNLM"/>
    </source>
</evidence>
<organism evidence="1 2">
    <name type="scientific">Puccinia striiformis</name>
    <dbReference type="NCBI Taxonomy" id="27350"/>
    <lineage>
        <taxon>Eukaryota</taxon>
        <taxon>Fungi</taxon>
        <taxon>Dikarya</taxon>
        <taxon>Basidiomycota</taxon>
        <taxon>Pucciniomycotina</taxon>
        <taxon>Pucciniomycetes</taxon>
        <taxon>Pucciniales</taxon>
        <taxon>Pucciniaceae</taxon>
        <taxon>Puccinia</taxon>
    </lineage>
</organism>
<proteinExistence type="predicted"/>
<dbReference type="VEuPathDB" id="FungiDB:PSTT_10603"/>
<accession>A0A2S4V3R2</accession>